<evidence type="ECO:0000313" key="1">
    <source>
        <dbReference type="EMBL" id="PLT46916.1"/>
    </source>
</evidence>
<dbReference type="Proteomes" id="UP000234789">
    <property type="component" value="Unassembled WGS sequence"/>
</dbReference>
<dbReference type="AlphaFoldDB" id="A0A2N5N980"/>
<proteinExistence type="predicted"/>
<name>A0A2N5N980_9BACL</name>
<organism evidence="1 2">
    <name type="scientific">Paenibacillus pasadenensis</name>
    <dbReference type="NCBI Taxonomy" id="217090"/>
    <lineage>
        <taxon>Bacteria</taxon>
        <taxon>Bacillati</taxon>
        <taxon>Bacillota</taxon>
        <taxon>Bacilli</taxon>
        <taxon>Bacillales</taxon>
        <taxon>Paenibacillaceae</taxon>
        <taxon>Paenibacillus</taxon>
    </lineage>
</organism>
<dbReference type="RefSeq" id="WP_028597517.1">
    <property type="nucleotide sequence ID" value="NZ_BIMM01000011.1"/>
</dbReference>
<sequence length="109" mass="12604">MDKRSDRIAEIDSLYGSMTEQEREKWRQTAGRSWIGEVPELASGDWDGWEEERLEALAGMLRGFLLTVRQAVPDIREAYAKFQAEGRQLPRKVSFGFEPEPGKKKDEEE</sequence>
<keyword evidence="2" id="KW-1185">Reference proteome</keyword>
<gene>
    <name evidence="1" type="ORF">B8V81_1140</name>
</gene>
<dbReference type="EMBL" id="NFEZ01000003">
    <property type="protein sequence ID" value="PLT46916.1"/>
    <property type="molecule type" value="Genomic_DNA"/>
</dbReference>
<protein>
    <submittedName>
        <fullName evidence="1">Uncharacterized protein</fullName>
    </submittedName>
</protein>
<reference evidence="1 2" key="1">
    <citation type="submission" date="2017-05" db="EMBL/GenBank/DDBJ databases">
        <title>Functional genome analysis of Paenibacillus pasadenensis strain R16: insights on endophytic life style and antifungal activity.</title>
        <authorList>
            <person name="Passera A."/>
            <person name="Marcolungo L."/>
            <person name="Casati P."/>
            <person name="Brasca M."/>
            <person name="Quaglino F."/>
            <person name="Delledonne M."/>
        </authorList>
    </citation>
    <scope>NUCLEOTIDE SEQUENCE [LARGE SCALE GENOMIC DNA]</scope>
    <source>
        <strain evidence="1 2">R16</strain>
    </source>
</reference>
<accession>A0A2N5N980</accession>
<evidence type="ECO:0000313" key="2">
    <source>
        <dbReference type="Proteomes" id="UP000234789"/>
    </source>
</evidence>
<comment type="caution">
    <text evidence="1">The sequence shown here is derived from an EMBL/GenBank/DDBJ whole genome shotgun (WGS) entry which is preliminary data.</text>
</comment>